<evidence type="ECO:0000313" key="2">
    <source>
        <dbReference type="Proteomes" id="UP001295423"/>
    </source>
</evidence>
<comment type="caution">
    <text evidence="1">The sequence shown here is derived from an EMBL/GenBank/DDBJ whole genome shotgun (WGS) entry which is preliminary data.</text>
</comment>
<keyword evidence="2" id="KW-1185">Reference proteome</keyword>
<organism evidence="1 2">
    <name type="scientific">Cylindrotheca closterium</name>
    <dbReference type="NCBI Taxonomy" id="2856"/>
    <lineage>
        <taxon>Eukaryota</taxon>
        <taxon>Sar</taxon>
        <taxon>Stramenopiles</taxon>
        <taxon>Ochrophyta</taxon>
        <taxon>Bacillariophyta</taxon>
        <taxon>Bacillariophyceae</taxon>
        <taxon>Bacillariophycidae</taxon>
        <taxon>Bacillariales</taxon>
        <taxon>Bacillariaceae</taxon>
        <taxon>Cylindrotheca</taxon>
    </lineage>
</organism>
<gene>
    <name evidence="1" type="ORF">CYCCA115_LOCUS5341</name>
</gene>
<proteinExistence type="predicted"/>
<sequence>MFRISTITLLKQQPGRFLSCRTMATKSPGANPLEVIKKGCLQRNLCDEHGYRRPGLHWTFSIAVSPDDPTQPPNLRTVGVQRVSEDGIDFIMKKGGDTSDFLAAGKPLSILHLQGRYMPGETVEQWRGEGVCETRPLSEIRDKLPTYSIVAMLSSKSIEQENGAHVEELRDEVSGKRLAMQNKSHMTEMIQSTRLALENGEISDETVEDCIQLYRFKPSRLECMIGGPDSVLWNRWEWQTDEKDEWNPAKSLLPH</sequence>
<evidence type="ECO:0000313" key="1">
    <source>
        <dbReference type="EMBL" id="CAJ1936736.1"/>
    </source>
</evidence>
<protein>
    <submittedName>
        <fullName evidence="1">Uncharacterized protein</fullName>
    </submittedName>
</protein>
<accession>A0AAD2CJT3</accession>
<dbReference type="AlphaFoldDB" id="A0AAD2CJT3"/>
<reference evidence="1" key="1">
    <citation type="submission" date="2023-08" db="EMBL/GenBank/DDBJ databases">
        <authorList>
            <person name="Audoor S."/>
            <person name="Bilcke G."/>
        </authorList>
    </citation>
    <scope>NUCLEOTIDE SEQUENCE</scope>
</reference>
<name>A0AAD2CJT3_9STRA</name>
<dbReference type="Proteomes" id="UP001295423">
    <property type="component" value="Unassembled WGS sequence"/>
</dbReference>
<dbReference type="EMBL" id="CAKOGP040000557">
    <property type="protein sequence ID" value="CAJ1936736.1"/>
    <property type="molecule type" value="Genomic_DNA"/>
</dbReference>